<dbReference type="EMBL" id="AZHW01000741">
    <property type="protein sequence ID" value="ETW96806.1"/>
    <property type="molecule type" value="Genomic_DNA"/>
</dbReference>
<protein>
    <recommendedName>
        <fullName evidence="3">SMP-30/Gluconolactonase/LRE-like region domain-containing protein</fullName>
    </recommendedName>
</protein>
<accession>W4LHM8</accession>
<dbReference type="HOGENOM" id="CLU_755837_0_0_7"/>
<gene>
    <name evidence="1" type="ORF">ETSY1_25175</name>
</gene>
<organism evidence="1 2">
    <name type="scientific">Entotheonella factor</name>
    <dbReference type="NCBI Taxonomy" id="1429438"/>
    <lineage>
        <taxon>Bacteria</taxon>
        <taxon>Pseudomonadati</taxon>
        <taxon>Nitrospinota/Tectimicrobiota group</taxon>
        <taxon>Candidatus Tectimicrobiota</taxon>
        <taxon>Candidatus Entotheonellia</taxon>
        <taxon>Candidatus Entotheonellales</taxon>
        <taxon>Candidatus Entotheonellaceae</taxon>
        <taxon>Candidatus Entotheonella</taxon>
    </lineage>
</organism>
<comment type="caution">
    <text evidence="1">The sequence shown here is derived from an EMBL/GenBank/DDBJ whole genome shotgun (WGS) entry which is preliminary data.</text>
</comment>
<evidence type="ECO:0008006" key="3">
    <source>
        <dbReference type="Google" id="ProtNLM"/>
    </source>
</evidence>
<reference evidence="1 2" key="1">
    <citation type="journal article" date="2014" name="Nature">
        <title>An environmental bacterial taxon with a large and distinct metabolic repertoire.</title>
        <authorList>
            <person name="Wilson M.C."/>
            <person name="Mori T."/>
            <person name="Ruckert C."/>
            <person name="Uria A.R."/>
            <person name="Helf M.J."/>
            <person name="Takada K."/>
            <person name="Gernert C."/>
            <person name="Steffens U.A."/>
            <person name="Heycke N."/>
            <person name="Schmitt S."/>
            <person name="Rinke C."/>
            <person name="Helfrich E.J."/>
            <person name="Brachmann A.O."/>
            <person name="Gurgui C."/>
            <person name="Wakimoto T."/>
            <person name="Kracht M."/>
            <person name="Crusemann M."/>
            <person name="Hentschel U."/>
            <person name="Abe I."/>
            <person name="Matsunaga S."/>
            <person name="Kalinowski J."/>
            <person name="Takeyama H."/>
            <person name="Piel J."/>
        </authorList>
    </citation>
    <scope>NUCLEOTIDE SEQUENCE [LARGE SCALE GENOMIC DNA]</scope>
    <source>
        <strain evidence="2">TSY1</strain>
    </source>
</reference>
<proteinExistence type="predicted"/>
<evidence type="ECO:0000313" key="1">
    <source>
        <dbReference type="EMBL" id="ETW96806.1"/>
    </source>
</evidence>
<evidence type="ECO:0000313" key="2">
    <source>
        <dbReference type="Proteomes" id="UP000019141"/>
    </source>
</evidence>
<keyword evidence="2" id="KW-1185">Reference proteome</keyword>
<dbReference type="Proteomes" id="UP000019141">
    <property type="component" value="Unassembled WGS sequence"/>
</dbReference>
<sequence length="366" mass="39743">MKRFKAALALFSIWALLLWPVSRDLRAQETFNNQLMAPNGISTEISGNVHIHSKGLSNTWLSTLEPDGDEIRQVPVGSGTLDVLNFEESYLASDPDPQADRLYLLSPIGDFLVFEASTLQEIGRFNIAEDLTIDTSNVYDVATSSSMNTFVFGNITTYGDIAAFRPIDNISPAWFVTGLSDDLAFVMRIPMRDFPDEVTEAEVILMSSVVSLFTLNRARGIAIYTQPDANGDYIGQTTLPITAASPTCPDAVIRFNLSISDVQIVPNTAGVPSWGMDVDDNGFYLVTGGVGNGDCSPGGGTGHLGFICHNWAMNNLRSFPFPSFPASRPGDVAISSSPANLIYITLPNVNTVVRFPEETIVQQPCQ</sequence>
<name>W4LHM8_ENTF1</name>
<dbReference type="AlphaFoldDB" id="W4LHM8"/>